<comment type="similarity">
    <text evidence="2">Belongs to the MIP/aquaporin (TC 1.A.8) family.</text>
</comment>
<reference evidence="10" key="1">
    <citation type="submission" date="2011-08" db="EMBL/GenBank/DDBJ databases">
        <authorList>
            <person name="Rombauts S."/>
        </authorList>
    </citation>
    <scope>NUCLEOTIDE SEQUENCE</scope>
    <source>
        <strain evidence="10">London</strain>
    </source>
</reference>
<dbReference type="Pfam" id="PF00230">
    <property type="entry name" value="MIP"/>
    <property type="match status" value="1"/>
</dbReference>
<evidence type="ECO:0000313" key="10">
    <source>
        <dbReference type="Proteomes" id="UP000015104"/>
    </source>
</evidence>
<evidence type="ECO:0000256" key="1">
    <source>
        <dbReference type="ARBA" id="ARBA00004141"/>
    </source>
</evidence>
<feature type="transmembrane region" description="Helical" evidence="8">
    <location>
        <begin position="60"/>
        <end position="81"/>
    </location>
</feature>
<comment type="function">
    <text evidence="7">Aquaglyceroporin that may modulate the water content and osmolytes during anhydrobiosis.</text>
</comment>
<feature type="transmembrane region" description="Helical" evidence="8">
    <location>
        <begin position="7"/>
        <end position="29"/>
    </location>
</feature>
<evidence type="ECO:0000313" key="9">
    <source>
        <dbReference type="EnsemblMetazoa" id="tetur05g03630.1"/>
    </source>
</evidence>
<dbReference type="HOGENOM" id="CLU_2064433_0_0_1"/>
<evidence type="ECO:0000256" key="8">
    <source>
        <dbReference type="SAM" id="Phobius"/>
    </source>
</evidence>
<evidence type="ECO:0000256" key="5">
    <source>
        <dbReference type="ARBA" id="ARBA00022989"/>
    </source>
</evidence>
<reference evidence="9" key="2">
    <citation type="submission" date="2015-06" db="UniProtKB">
        <authorList>
            <consortium name="EnsemblMetazoa"/>
        </authorList>
    </citation>
    <scope>IDENTIFICATION</scope>
</reference>
<evidence type="ECO:0000256" key="4">
    <source>
        <dbReference type="ARBA" id="ARBA00022692"/>
    </source>
</evidence>
<dbReference type="GO" id="GO:0015254">
    <property type="term" value="F:glycerol channel activity"/>
    <property type="evidence" value="ECO:0007669"/>
    <property type="project" value="TreeGrafter"/>
</dbReference>
<sequence length="119" mass="13347">MSCSKGLVPLVIGVADLTLLLFAFGYNAAEQINPAMELSPRFLAWIIGHDVFSFDKMGDYWVPLLGCCLGGVLGSWTYRLFIENHWPDEMFERPSTGAKLSANMDYFFNGKTPNRVHPI</sequence>
<dbReference type="AlphaFoldDB" id="T1K4S4"/>
<dbReference type="Proteomes" id="UP000015104">
    <property type="component" value="Unassembled WGS sequence"/>
</dbReference>
<evidence type="ECO:0008006" key="11">
    <source>
        <dbReference type="Google" id="ProtNLM"/>
    </source>
</evidence>
<dbReference type="PANTHER" id="PTHR43829:SF9">
    <property type="entry name" value="AQUAPORIN-9"/>
    <property type="match status" value="1"/>
</dbReference>
<dbReference type="SUPFAM" id="SSF81338">
    <property type="entry name" value="Aquaporin-like"/>
    <property type="match status" value="1"/>
</dbReference>
<keyword evidence="5 8" id="KW-1133">Transmembrane helix</keyword>
<keyword evidence="10" id="KW-1185">Reference proteome</keyword>
<proteinExistence type="inferred from homology"/>
<name>T1K4S4_TETUR</name>
<dbReference type="Gene3D" id="1.20.1080.10">
    <property type="entry name" value="Glycerol uptake facilitator protein"/>
    <property type="match status" value="1"/>
</dbReference>
<dbReference type="STRING" id="32264.T1K4S4"/>
<accession>T1K4S4</accession>
<organism evidence="9 10">
    <name type="scientific">Tetranychus urticae</name>
    <name type="common">Two-spotted spider mite</name>
    <dbReference type="NCBI Taxonomy" id="32264"/>
    <lineage>
        <taxon>Eukaryota</taxon>
        <taxon>Metazoa</taxon>
        <taxon>Ecdysozoa</taxon>
        <taxon>Arthropoda</taxon>
        <taxon>Chelicerata</taxon>
        <taxon>Arachnida</taxon>
        <taxon>Acari</taxon>
        <taxon>Acariformes</taxon>
        <taxon>Trombidiformes</taxon>
        <taxon>Prostigmata</taxon>
        <taxon>Eleutherengona</taxon>
        <taxon>Raphignathae</taxon>
        <taxon>Tetranychoidea</taxon>
        <taxon>Tetranychidae</taxon>
        <taxon>Tetranychus</taxon>
    </lineage>
</organism>
<dbReference type="GO" id="GO:0016323">
    <property type="term" value="C:basolateral plasma membrane"/>
    <property type="evidence" value="ECO:0007669"/>
    <property type="project" value="TreeGrafter"/>
</dbReference>
<keyword evidence="4 8" id="KW-0812">Transmembrane</keyword>
<evidence type="ECO:0000256" key="3">
    <source>
        <dbReference type="ARBA" id="ARBA00022448"/>
    </source>
</evidence>
<dbReference type="InterPro" id="IPR000425">
    <property type="entry name" value="MIP"/>
</dbReference>
<comment type="subcellular location">
    <subcellularLocation>
        <location evidence="1">Membrane</location>
        <topology evidence="1">Multi-pass membrane protein</topology>
    </subcellularLocation>
</comment>
<evidence type="ECO:0000256" key="7">
    <source>
        <dbReference type="ARBA" id="ARBA00045280"/>
    </source>
</evidence>
<dbReference type="EMBL" id="CAEY01001579">
    <property type="status" value="NOT_ANNOTATED_CDS"/>
    <property type="molecule type" value="Genomic_DNA"/>
</dbReference>
<dbReference type="EnsemblMetazoa" id="tetur05g03630.1">
    <property type="protein sequence ID" value="tetur05g03630.1"/>
    <property type="gene ID" value="tetur05g03630"/>
</dbReference>
<protein>
    <recommendedName>
        <fullName evidence="11">Aquaporin</fullName>
    </recommendedName>
</protein>
<dbReference type="InterPro" id="IPR050363">
    <property type="entry name" value="MIP/Aquaporin"/>
</dbReference>
<dbReference type="InterPro" id="IPR023271">
    <property type="entry name" value="Aquaporin-like"/>
</dbReference>
<dbReference type="PANTHER" id="PTHR43829">
    <property type="entry name" value="AQUAPORIN OR AQUAGLYCEROPORIN RELATED"/>
    <property type="match status" value="1"/>
</dbReference>
<keyword evidence="6 8" id="KW-0472">Membrane</keyword>
<evidence type="ECO:0000256" key="2">
    <source>
        <dbReference type="ARBA" id="ARBA00006175"/>
    </source>
</evidence>
<dbReference type="GO" id="GO:0015250">
    <property type="term" value="F:water channel activity"/>
    <property type="evidence" value="ECO:0007669"/>
    <property type="project" value="TreeGrafter"/>
</dbReference>
<keyword evidence="3" id="KW-0813">Transport</keyword>
<evidence type="ECO:0000256" key="6">
    <source>
        <dbReference type="ARBA" id="ARBA00023136"/>
    </source>
</evidence>